<sequence length="1481" mass="160570">MSAPAATVAIEMPQMGESVSEGTVIGWRKQVGERVEEGEPLVEISTDKVDAEVPAPASGVLVRVAVGPDETVPVGAVLGEIAVEEAAAATSPAPPAERGSEGGGSDRDRGSDRESGSDRDGGERRAEAALIDVTLPQMGESVQEGTVVEWRVAVGERVTKGQPLVEISTDKVDAEVPAPADGVVTEILVGPDDTVPVGAVLCRISAAPAGVSEAAGGDGSTAATAPARQGPAADDAAVCATPVARRAAQVHGVNLAEVVGSGPRGRITKDDVLRAAATNGGGTDRQSSRAPASQKATGAGVAAAPATTSGQVEEVPLRGPAATLARYMERSRSIPTATSFRTLEVDELDRRRRQFKAAGARLSFTHLIAWAIVQAARDWPVMAHSYAEREGKPVRLVPRTISLGIAVDVERRDGARSLLVPVIHEASELDFATFRQRYDELVAGARDGTLTPDAYQGANITLTNPGGIGTVASVPRLMEGQGTIVAAGAIGYPPGLRKIPPDRLRELGVSKVMTLTSTYDHRVIQGAESGSFLARIDELLQGKDGFYERVAADLGIELPDQATEREAAVTADEPVPAAVKPAAPEIPDEALMQAVQAATSVVKAHRMHGHLAARLDPLGSEPVGDPALDPATVNLTPELMEQIPARILRVAVPGETFAEALPHLRETYCGTIAYEIEHISDHGQRVWLRQAIESGRFRKPLPAEQKRRLLERLSQVEALEQYLRRTFLGQKQFSIEGLDMLVPMLDETIELAAQNGAREVVLGMAHRGRLNVLAHVVGRPYREIIAEFEAERTPDIDTAAPEGGTGDVKYHYGASGVRRTASGKELTVTLSPNPSHLEFVDPVVEGRARADQSDRSGPRLKRDPTAVVPVLIHGDAAFPAQGIVAETLNLSGLDGYTTGGTVHLIANNQLGFTTEPDEGRSTRYASDLAKGFDIPVIHVNADDVEACIAAVRLAFAYRARFGRDVLIDVVGYRRHGHNETDEPAYTQPTMYERIRKHPPVRKIYAERLQREGVIAQDEAESIFQQALDAIAAEHEELRRQAAVSGEQEAKCEASDELDQTMSREPRTSVDRELLQQLNDELVRVPEGFEVHRKLRPFLERRRQAFEQPDGKVDWAHAEALAFASLLALGIPVRLTGQDTVRGTFSQRHLALYDARTGERWVPIQNLSLAHAPMELHNSPLSEAACLGFEYGYSVQAQDALVLWEAQFGDFVNAAQVIVDQFIVSGLAKWGQTSRLTLLLPHGYEGAGPEHSSARPERFLQLAAEGNIRVANCTTPAQYFHLLRRQALTSVVRPLIVLTPKSLLRHPQCVSTVDELAEGSFQRVIEDPLVAPPGTQPDEQHPIARDRIRKLVLCSGKIYYEIQGHESRLACDHIAVARIELLYPFPEREIAELMASYPNLERVVWVQEEPRNMGARGYVRRRMAKILPEHLSYDYVGRQLRAAPGEGYAVAHRREQARIVRVALDLEQDTLEPDISAQRPVL</sequence>
<dbReference type="Gene3D" id="1.10.287.1150">
    <property type="entry name" value="TPP helical domain"/>
    <property type="match status" value="1"/>
</dbReference>
<dbReference type="RefSeq" id="WP_093115929.1">
    <property type="nucleotide sequence ID" value="NZ_FNWJ01000001.1"/>
</dbReference>
<dbReference type="Gene3D" id="3.40.50.970">
    <property type="match status" value="1"/>
</dbReference>
<dbReference type="CDD" id="cd02016">
    <property type="entry name" value="TPP_E1_OGDC_like"/>
    <property type="match status" value="1"/>
</dbReference>
<dbReference type="UniPathway" id="UPA00223">
    <property type="reaction ID" value="UER00997"/>
</dbReference>
<evidence type="ECO:0000256" key="5">
    <source>
        <dbReference type="ARBA" id="ARBA00007317"/>
    </source>
</evidence>
<dbReference type="InterPro" id="IPR011603">
    <property type="entry name" value="2oxoglutarate_DH_E1"/>
</dbReference>
<organism evidence="18 19">
    <name type="scientific">Thermoleophilum album</name>
    <dbReference type="NCBI Taxonomy" id="29539"/>
    <lineage>
        <taxon>Bacteria</taxon>
        <taxon>Bacillati</taxon>
        <taxon>Actinomycetota</taxon>
        <taxon>Thermoleophilia</taxon>
        <taxon>Thermoleophilales</taxon>
        <taxon>Thermoleophilaceae</taxon>
        <taxon>Thermoleophilum</taxon>
    </lineage>
</organism>
<feature type="compositionally biased region" description="Low complexity" evidence="15">
    <location>
        <begin position="220"/>
        <end position="232"/>
    </location>
</feature>
<evidence type="ECO:0000256" key="3">
    <source>
        <dbReference type="ARBA" id="ARBA00001964"/>
    </source>
</evidence>
<dbReference type="Gene3D" id="3.30.559.10">
    <property type="entry name" value="Chloramphenicol acetyltransferase-like domain"/>
    <property type="match status" value="1"/>
</dbReference>
<dbReference type="InterPro" id="IPR023213">
    <property type="entry name" value="CAT-like_dom_sf"/>
</dbReference>
<evidence type="ECO:0000259" key="17">
    <source>
        <dbReference type="PROSITE" id="PS51826"/>
    </source>
</evidence>
<dbReference type="GO" id="GO:0004149">
    <property type="term" value="F:dihydrolipoyllysine-residue succinyltransferase activity"/>
    <property type="evidence" value="ECO:0007669"/>
    <property type="project" value="UniProtKB-EC"/>
</dbReference>
<dbReference type="SUPFAM" id="SSF52777">
    <property type="entry name" value="CoA-dependent acyltransferases"/>
    <property type="match status" value="1"/>
</dbReference>
<comment type="cofactor">
    <cofactor evidence="3">
        <name>thiamine diphosphate</name>
        <dbReference type="ChEBI" id="CHEBI:58937"/>
    </cofactor>
</comment>
<dbReference type="GO" id="GO:0030976">
    <property type="term" value="F:thiamine pyrophosphate binding"/>
    <property type="evidence" value="ECO:0007669"/>
    <property type="project" value="InterPro"/>
</dbReference>
<dbReference type="FunFam" id="3.40.50.970:FF:000036">
    <property type="entry name" value="2-oxoglutarate dehydrogenase E1 component"/>
    <property type="match status" value="1"/>
</dbReference>
<evidence type="ECO:0000256" key="11">
    <source>
        <dbReference type="ARBA" id="ARBA00023052"/>
    </source>
</evidence>
<protein>
    <submittedName>
        <fullName evidence="18">2-oxoglutarate dehydrogenase E1 component</fullName>
    </submittedName>
</protein>
<evidence type="ECO:0000256" key="15">
    <source>
        <dbReference type="SAM" id="MobiDB-lite"/>
    </source>
</evidence>
<comment type="similarity">
    <text evidence="5">Belongs to the 2-oxoacid dehydrogenase family.</text>
</comment>
<dbReference type="InterPro" id="IPR036625">
    <property type="entry name" value="E3-bd_dom_sf"/>
</dbReference>
<dbReference type="PANTHER" id="PTHR23152">
    <property type="entry name" value="2-OXOGLUTARATE DEHYDROGENASE"/>
    <property type="match status" value="1"/>
</dbReference>
<dbReference type="EMBL" id="FNWJ01000001">
    <property type="protein sequence ID" value="SEH10665.1"/>
    <property type="molecule type" value="Genomic_DNA"/>
</dbReference>
<dbReference type="InterPro" id="IPR031717">
    <property type="entry name" value="ODO-1/KGD_C"/>
</dbReference>
<dbReference type="Gene3D" id="2.40.50.100">
    <property type="match status" value="2"/>
</dbReference>
<keyword evidence="7" id="KW-0479">Metal-binding</keyword>
<evidence type="ECO:0000256" key="14">
    <source>
        <dbReference type="ARBA" id="ARBA00052761"/>
    </source>
</evidence>
<dbReference type="GO" id="GO:0045252">
    <property type="term" value="C:oxoglutarate dehydrogenase complex"/>
    <property type="evidence" value="ECO:0007669"/>
    <property type="project" value="TreeGrafter"/>
</dbReference>
<evidence type="ECO:0000256" key="8">
    <source>
        <dbReference type="ARBA" id="ARBA00022823"/>
    </source>
</evidence>
<evidence type="ECO:0000256" key="1">
    <source>
        <dbReference type="ARBA" id="ARBA00001938"/>
    </source>
</evidence>
<dbReference type="STRING" id="29539.SAMN02745716_0508"/>
<dbReference type="InterPro" id="IPR000089">
    <property type="entry name" value="Biotin_lipoyl"/>
</dbReference>
<dbReference type="InterPro" id="IPR011053">
    <property type="entry name" value="Single_hybrid_motif"/>
</dbReference>
<dbReference type="InterPro" id="IPR029061">
    <property type="entry name" value="THDP-binding"/>
</dbReference>
<dbReference type="SUPFAM" id="SSF51230">
    <property type="entry name" value="Single hybrid motif"/>
    <property type="match status" value="2"/>
</dbReference>
<dbReference type="NCBIfam" id="TIGR00239">
    <property type="entry name" value="2oxo_dh_E1"/>
    <property type="match status" value="1"/>
</dbReference>
<dbReference type="InterPro" id="IPR001017">
    <property type="entry name" value="DH_E1"/>
</dbReference>
<evidence type="ECO:0000256" key="6">
    <source>
        <dbReference type="ARBA" id="ARBA00022532"/>
    </source>
</evidence>
<dbReference type="NCBIfam" id="NF006914">
    <property type="entry name" value="PRK09404.1"/>
    <property type="match status" value="1"/>
</dbReference>
<dbReference type="NCBIfam" id="NF008907">
    <property type="entry name" value="PRK12270.1"/>
    <property type="match status" value="1"/>
</dbReference>
<dbReference type="InterPro" id="IPR001078">
    <property type="entry name" value="2-oxoacid_DH_actylTfrase"/>
</dbReference>
<accession>A0A1H6FLH0</accession>
<feature type="region of interest" description="Disordered" evidence="15">
    <location>
        <begin position="211"/>
        <end position="232"/>
    </location>
</feature>
<feature type="domain" description="Peripheral subunit-binding (PSBD)" evidence="17">
    <location>
        <begin position="239"/>
        <end position="276"/>
    </location>
</feature>
<comment type="cofactor">
    <cofactor evidence="1">
        <name>(R)-lipoate</name>
        <dbReference type="ChEBI" id="CHEBI:83088"/>
    </cofactor>
</comment>
<dbReference type="GO" id="GO:0004591">
    <property type="term" value="F:oxoglutarate dehydrogenase (succinyl-transferring) activity"/>
    <property type="evidence" value="ECO:0007669"/>
    <property type="project" value="UniProtKB-EC"/>
</dbReference>
<proteinExistence type="inferred from homology"/>
<feature type="region of interest" description="Disordered" evidence="15">
    <location>
        <begin position="1042"/>
        <end position="1069"/>
    </location>
</feature>
<dbReference type="PROSITE" id="PS00189">
    <property type="entry name" value="LIPOYL"/>
    <property type="match status" value="2"/>
</dbReference>
<evidence type="ECO:0000256" key="10">
    <source>
        <dbReference type="ARBA" id="ARBA00023002"/>
    </source>
</evidence>
<dbReference type="Gene3D" id="4.10.320.10">
    <property type="entry name" value="E3-binding domain"/>
    <property type="match status" value="1"/>
</dbReference>
<keyword evidence="12" id="KW-0511">Multifunctional enzyme</keyword>
<feature type="region of interest" description="Disordered" evidence="15">
    <location>
        <begin position="86"/>
        <end position="125"/>
    </location>
</feature>
<feature type="compositionally biased region" description="Basic and acidic residues" evidence="15">
    <location>
        <begin position="98"/>
        <end position="125"/>
    </location>
</feature>
<name>A0A1H6FLH0_THEAL</name>
<reference evidence="19" key="1">
    <citation type="submission" date="2016-10" db="EMBL/GenBank/DDBJ databases">
        <authorList>
            <person name="Varghese N."/>
            <person name="Submissions S."/>
        </authorList>
    </citation>
    <scope>NUCLEOTIDE SEQUENCE [LARGE SCALE GENOMIC DNA]</scope>
    <source>
        <strain evidence="19">ATCC 35263</strain>
    </source>
</reference>
<dbReference type="InterPro" id="IPR042179">
    <property type="entry name" value="KGD_C_sf"/>
</dbReference>
<dbReference type="PROSITE" id="PS51826">
    <property type="entry name" value="PSBD"/>
    <property type="match status" value="1"/>
</dbReference>
<keyword evidence="8" id="KW-0450">Lipoyl</keyword>
<keyword evidence="9" id="KW-0460">Magnesium</keyword>
<comment type="pathway">
    <text evidence="4">Carbohydrate metabolism; tricarboxylic acid cycle; succinyl-CoA from 2-oxoglutarate (dehydrogenase route): step 1/1.</text>
</comment>
<keyword evidence="19" id="KW-1185">Reference proteome</keyword>
<dbReference type="Pfam" id="PF16870">
    <property type="entry name" value="OxoGdeHyase_C"/>
    <property type="match status" value="1"/>
</dbReference>
<dbReference type="SUPFAM" id="SSF47005">
    <property type="entry name" value="Peripheral subunit-binding domain of 2-oxo acid dehydrogenase complex"/>
    <property type="match status" value="1"/>
</dbReference>
<dbReference type="Gene3D" id="3.40.50.12470">
    <property type="match status" value="1"/>
</dbReference>
<dbReference type="SUPFAM" id="SSF52518">
    <property type="entry name" value="Thiamin diphosphate-binding fold (THDP-binding)"/>
    <property type="match status" value="2"/>
</dbReference>
<dbReference type="Pfam" id="PF02779">
    <property type="entry name" value="Transket_pyr"/>
    <property type="match status" value="1"/>
</dbReference>
<dbReference type="InterPro" id="IPR005475">
    <property type="entry name" value="Transketolase-like_Pyr-bd"/>
</dbReference>
<evidence type="ECO:0000256" key="13">
    <source>
        <dbReference type="ARBA" id="ARBA00051911"/>
    </source>
</evidence>
<dbReference type="CDD" id="cd06849">
    <property type="entry name" value="lipoyl_domain"/>
    <property type="match status" value="2"/>
</dbReference>
<comment type="catalytic activity">
    <reaction evidence="13">
        <text>N(6)-[(R)-lipoyl]-L-lysyl-[protein] + 2-oxoglutarate + H(+) = N(6)-[(R)-S(8)-succinyldihydrolipoyl]-L-lysyl-[protein] + CO2</text>
        <dbReference type="Rhea" id="RHEA:12188"/>
        <dbReference type="Rhea" id="RHEA-COMP:10474"/>
        <dbReference type="Rhea" id="RHEA-COMP:20092"/>
        <dbReference type="ChEBI" id="CHEBI:15378"/>
        <dbReference type="ChEBI" id="CHEBI:16526"/>
        <dbReference type="ChEBI" id="CHEBI:16810"/>
        <dbReference type="ChEBI" id="CHEBI:83099"/>
        <dbReference type="ChEBI" id="CHEBI:83120"/>
        <dbReference type="EC" id="1.2.4.2"/>
    </reaction>
</comment>
<evidence type="ECO:0000313" key="18">
    <source>
        <dbReference type="EMBL" id="SEH10665.1"/>
    </source>
</evidence>
<keyword evidence="11" id="KW-0786">Thiamine pyrophosphate</keyword>
<keyword evidence="10" id="KW-0560">Oxidoreductase</keyword>
<dbReference type="Pfam" id="PF00364">
    <property type="entry name" value="Biotin_lipoyl"/>
    <property type="match status" value="2"/>
</dbReference>
<dbReference type="SMART" id="SM00861">
    <property type="entry name" value="Transket_pyr"/>
    <property type="match status" value="1"/>
</dbReference>
<dbReference type="Gene3D" id="3.40.50.11610">
    <property type="entry name" value="Multifunctional 2-oxoglutarate metabolism enzyme, C-terminal domain"/>
    <property type="match status" value="1"/>
</dbReference>
<evidence type="ECO:0000256" key="9">
    <source>
        <dbReference type="ARBA" id="ARBA00022842"/>
    </source>
</evidence>
<feature type="domain" description="Lipoyl-binding" evidence="16">
    <location>
        <begin position="7"/>
        <end position="82"/>
    </location>
</feature>
<dbReference type="InterPro" id="IPR003016">
    <property type="entry name" value="2-oxoA_DH_lipoyl-BS"/>
</dbReference>
<evidence type="ECO:0000256" key="4">
    <source>
        <dbReference type="ARBA" id="ARBA00004813"/>
    </source>
</evidence>
<comment type="catalytic activity">
    <reaction evidence="14">
        <text>N(6)-[(R)-dihydrolipoyl]-L-lysyl-[protein] + succinyl-CoA = N(6)-[(R)-S(8)-succinyldihydrolipoyl]-L-lysyl-[protein] + CoA</text>
        <dbReference type="Rhea" id="RHEA:15213"/>
        <dbReference type="Rhea" id="RHEA-COMP:10475"/>
        <dbReference type="Rhea" id="RHEA-COMP:20092"/>
        <dbReference type="ChEBI" id="CHEBI:57287"/>
        <dbReference type="ChEBI" id="CHEBI:57292"/>
        <dbReference type="ChEBI" id="CHEBI:83100"/>
        <dbReference type="ChEBI" id="CHEBI:83120"/>
        <dbReference type="EC" id="2.3.1.61"/>
    </reaction>
</comment>
<dbReference type="Pfam" id="PF00676">
    <property type="entry name" value="E1_dh"/>
    <property type="match status" value="1"/>
</dbReference>
<feature type="domain" description="Lipoyl-binding" evidence="16">
    <location>
        <begin position="130"/>
        <end position="205"/>
    </location>
</feature>
<dbReference type="PANTHER" id="PTHR23152:SF4">
    <property type="entry name" value="2-OXOADIPATE DEHYDROGENASE COMPLEX COMPONENT E1"/>
    <property type="match status" value="1"/>
</dbReference>
<dbReference type="GO" id="GO:0006099">
    <property type="term" value="P:tricarboxylic acid cycle"/>
    <property type="evidence" value="ECO:0007669"/>
    <property type="project" value="UniProtKB-UniPathway"/>
</dbReference>
<gene>
    <name evidence="18" type="ORF">SAMN02745716_0508</name>
</gene>
<feature type="region of interest" description="Disordered" evidence="15">
    <location>
        <begin position="277"/>
        <end position="311"/>
    </location>
</feature>
<feature type="compositionally biased region" description="Polar residues" evidence="15">
    <location>
        <begin position="284"/>
        <end position="295"/>
    </location>
</feature>
<comment type="cofactor">
    <cofactor evidence="2">
        <name>Mg(2+)</name>
        <dbReference type="ChEBI" id="CHEBI:18420"/>
    </cofactor>
</comment>
<evidence type="ECO:0000313" key="19">
    <source>
        <dbReference type="Proteomes" id="UP000222056"/>
    </source>
</evidence>
<evidence type="ECO:0000259" key="16">
    <source>
        <dbReference type="PROSITE" id="PS50968"/>
    </source>
</evidence>
<dbReference type="GO" id="GO:0000287">
    <property type="term" value="F:magnesium ion binding"/>
    <property type="evidence" value="ECO:0007669"/>
    <property type="project" value="UniProtKB-ARBA"/>
</dbReference>
<dbReference type="GO" id="GO:0005829">
    <property type="term" value="C:cytosol"/>
    <property type="evidence" value="ECO:0007669"/>
    <property type="project" value="TreeGrafter"/>
</dbReference>
<feature type="compositionally biased region" description="Low complexity" evidence="15">
    <location>
        <begin position="296"/>
        <end position="310"/>
    </location>
</feature>
<dbReference type="Pfam" id="PF02817">
    <property type="entry name" value="E3_binding"/>
    <property type="match status" value="1"/>
</dbReference>
<evidence type="ECO:0000256" key="2">
    <source>
        <dbReference type="ARBA" id="ARBA00001946"/>
    </source>
</evidence>
<dbReference type="OrthoDB" id="9759785at2"/>
<dbReference type="Proteomes" id="UP000222056">
    <property type="component" value="Unassembled WGS sequence"/>
</dbReference>
<dbReference type="PROSITE" id="PS50968">
    <property type="entry name" value="BIOTINYL_LIPOYL"/>
    <property type="match status" value="2"/>
</dbReference>
<keyword evidence="6" id="KW-0816">Tricarboxylic acid cycle</keyword>
<dbReference type="InterPro" id="IPR004167">
    <property type="entry name" value="PSBD"/>
</dbReference>
<evidence type="ECO:0000256" key="12">
    <source>
        <dbReference type="ARBA" id="ARBA00023268"/>
    </source>
</evidence>
<dbReference type="Pfam" id="PF00198">
    <property type="entry name" value="2-oxoacid_dh"/>
    <property type="match status" value="1"/>
</dbReference>
<evidence type="ECO:0000256" key="7">
    <source>
        <dbReference type="ARBA" id="ARBA00022723"/>
    </source>
</evidence>